<dbReference type="AlphaFoldDB" id="A0A5B7HSX7"/>
<name>A0A5B7HSX7_PORTR</name>
<sequence length="84" mass="9604">MCFLRGRNERRGGELSNIAETNEKVRRARLVYCPRTSKGPTMCLRMERTSRQFCPLDDPPELRGPGGGRRCTLLSTREADEMLC</sequence>
<evidence type="ECO:0000313" key="1">
    <source>
        <dbReference type="EMBL" id="MPC74422.1"/>
    </source>
</evidence>
<comment type="caution">
    <text evidence="1">The sequence shown here is derived from an EMBL/GenBank/DDBJ whole genome shotgun (WGS) entry which is preliminary data.</text>
</comment>
<gene>
    <name evidence="1" type="ORF">E2C01_068780</name>
</gene>
<dbReference type="Proteomes" id="UP000324222">
    <property type="component" value="Unassembled WGS sequence"/>
</dbReference>
<evidence type="ECO:0000313" key="2">
    <source>
        <dbReference type="Proteomes" id="UP000324222"/>
    </source>
</evidence>
<organism evidence="1 2">
    <name type="scientific">Portunus trituberculatus</name>
    <name type="common">Swimming crab</name>
    <name type="synonym">Neptunus trituberculatus</name>
    <dbReference type="NCBI Taxonomy" id="210409"/>
    <lineage>
        <taxon>Eukaryota</taxon>
        <taxon>Metazoa</taxon>
        <taxon>Ecdysozoa</taxon>
        <taxon>Arthropoda</taxon>
        <taxon>Crustacea</taxon>
        <taxon>Multicrustacea</taxon>
        <taxon>Malacostraca</taxon>
        <taxon>Eumalacostraca</taxon>
        <taxon>Eucarida</taxon>
        <taxon>Decapoda</taxon>
        <taxon>Pleocyemata</taxon>
        <taxon>Brachyura</taxon>
        <taxon>Eubrachyura</taxon>
        <taxon>Portunoidea</taxon>
        <taxon>Portunidae</taxon>
        <taxon>Portuninae</taxon>
        <taxon>Portunus</taxon>
    </lineage>
</organism>
<accession>A0A5B7HSX7</accession>
<protein>
    <submittedName>
        <fullName evidence="1">Uncharacterized protein</fullName>
    </submittedName>
</protein>
<keyword evidence="2" id="KW-1185">Reference proteome</keyword>
<reference evidence="1 2" key="1">
    <citation type="submission" date="2019-05" db="EMBL/GenBank/DDBJ databases">
        <title>Another draft genome of Portunus trituberculatus and its Hox gene families provides insights of decapod evolution.</title>
        <authorList>
            <person name="Jeong J.-H."/>
            <person name="Song I."/>
            <person name="Kim S."/>
            <person name="Choi T."/>
            <person name="Kim D."/>
            <person name="Ryu S."/>
            <person name="Kim W."/>
        </authorList>
    </citation>
    <scope>NUCLEOTIDE SEQUENCE [LARGE SCALE GENOMIC DNA]</scope>
    <source>
        <tissue evidence="1">Muscle</tissue>
    </source>
</reference>
<proteinExistence type="predicted"/>
<dbReference type="EMBL" id="VSRR010038900">
    <property type="protein sequence ID" value="MPC74422.1"/>
    <property type="molecule type" value="Genomic_DNA"/>
</dbReference>